<evidence type="ECO:0000313" key="2">
    <source>
        <dbReference type="Proteomes" id="UP000010408"/>
    </source>
</evidence>
<dbReference type="AlphaFoldDB" id="L1NCL9"/>
<sequence length="47" mass="5515">MNTLHAQKYEDKGLAKRYLPQPELSGQSNHTASWLTWAMRKKREEKG</sequence>
<dbReference type="PATRIC" id="fig|1127696.3.peg.882"/>
<proteinExistence type="predicted"/>
<organism evidence="1 2">
    <name type="scientific">Porphyromonas catoniae F0037</name>
    <dbReference type="NCBI Taxonomy" id="1127696"/>
    <lineage>
        <taxon>Bacteria</taxon>
        <taxon>Pseudomonadati</taxon>
        <taxon>Bacteroidota</taxon>
        <taxon>Bacteroidia</taxon>
        <taxon>Bacteroidales</taxon>
        <taxon>Porphyromonadaceae</taxon>
        <taxon>Porphyromonas</taxon>
    </lineage>
</organism>
<dbReference type="EMBL" id="AMEQ01000027">
    <property type="protein sequence ID" value="EKY01254.1"/>
    <property type="molecule type" value="Genomic_DNA"/>
</dbReference>
<accession>L1NCL9</accession>
<dbReference type="HOGENOM" id="CLU_3171463_0_0_10"/>
<protein>
    <submittedName>
        <fullName evidence="1">Uncharacterized protein</fullName>
    </submittedName>
</protein>
<dbReference type="Proteomes" id="UP000010408">
    <property type="component" value="Unassembled WGS sequence"/>
</dbReference>
<reference evidence="1 2" key="1">
    <citation type="submission" date="2012-05" db="EMBL/GenBank/DDBJ databases">
        <authorList>
            <person name="Weinstock G."/>
            <person name="Sodergren E."/>
            <person name="Lobos E.A."/>
            <person name="Fulton L."/>
            <person name="Fulton R."/>
            <person name="Courtney L."/>
            <person name="Fronick C."/>
            <person name="O'Laughlin M."/>
            <person name="Godfrey J."/>
            <person name="Wilson R.M."/>
            <person name="Miner T."/>
            <person name="Farmer C."/>
            <person name="Delehaunty K."/>
            <person name="Cordes M."/>
            <person name="Minx P."/>
            <person name="Tomlinson C."/>
            <person name="Chen J."/>
            <person name="Wollam A."/>
            <person name="Pepin K.H."/>
            <person name="Bhonagiri V."/>
            <person name="Zhang X."/>
            <person name="Suruliraj S."/>
            <person name="Warren W."/>
            <person name="Mitreva M."/>
            <person name="Mardis E.R."/>
            <person name="Wilson R.K."/>
        </authorList>
    </citation>
    <scope>NUCLEOTIDE SEQUENCE [LARGE SCALE GENOMIC DNA]</scope>
    <source>
        <strain evidence="1 2">F0037</strain>
    </source>
</reference>
<name>L1NCL9_9PORP</name>
<evidence type="ECO:0000313" key="1">
    <source>
        <dbReference type="EMBL" id="EKY01254.1"/>
    </source>
</evidence>
<comment type="caution">
    <text evidence="1">The sequence shown here is derived from an EMBL/GenBank/DDBJ whole genome shotgun (WGS) entry which is preliminary data.</text>
</comment>
<gene>
    <name evidence="1" type="ORF">HMPREF9134_00971</name>
</gene>